<dbReference type="Gene3D" id="1.25.40.20">
    <property type="entry name" value="Ankyrin repeat-containing domain"/>
    <property type="match status" value="1"/>
</dbReference>
<dbReference type="PANTHER" id="PTHR24121">
    <property type="entry name" value="NO MECHANORECEPTOR POTENTIAL C, ISOFORM D-RELATED"/>
    <property type="match status" value="1"/>
</dbReference>
<organism evidence="3 4">
    <name type="scientific">Trifolium subterraneum</name>
    <name type="common">Subterranean clover</name>
    <dbReference type="NCBI Taxonomy" id="3900"/>
    <lineage>
        <taxon>Eukaryota</taxon>
        <taxon>Viridiplantae</taxon>
        <taxon>Streptophyta</taxon>
        <taxon>Embryophyta</taxon>
        <taxon>Tracheophyta</taxon>
        <taxon>Spermatophyta</taxon>
        <taxon>Magnoliopsida</taxon>
        <taxon>eudicotyledons</taxon>
        <taxon>Gunneridae</taxon>
        <taxon>Pentapetalae</taxon>
        <taxon>rosids</taxon>
        <taxon>fabids</taxon>
        <taxon>Fabales</taxon>
        <taxon>Fabaceae</taxon>
        <taxon>Papilionoideae</taxon>
        <taxon>50 kb inversion clade</taxon>
        <taxon>NPAAA clade</taxon>
        <taxon>Hologalegina</taxon>
        <taxon>IRL clade</taxon>
        <taxon>Trifolieae</taxon>
        <taxon>Trifolium</taxon>
    </lineage>
</organism>
<dbReference type="PROSITE" id="PS50088">
    <property type="entry name" value="ANK_REPEAT"/>
    <property type="match status" value="1"/>
</dbReference>
<dbReference type="GO" id="GO:0005886">
    <property type="term" value="C:plasma membrane"/>
    <property type="evidence" value="ECO:0007669"/>
    <property type="project" value="UniProtKB-SubCell"/>
</dbReference>
<reference evidence="4" key="1">
    <citation type="journal article" date="2017" name="Front. Plant Sci.">
        <title>Climate Clever Clovers: New Paradigm to Reduce the Environmental Footprint of Ruminants by Breeding Low Methanogenic Forages Utilizing Haplotype Variation.</title>
        <authorList>
            <person name="Kaur P."/>
            <person name="Appels R."/>
            <person name="Bayer P.E."/>
            <person name="Keeble-Gagnere G."/>
            <person name="Wang J."/>
            <person name="Hirakawa H."/>
            <person name="Shirasawa K."/>
            <person name="Vercoe P."/>
            <person name="Stefanova K."/>
            <person name="Durmic Z."/>
            <person name="Nichols P."/>
            <person name="Revell C."/>
            <person name="Isobe S.N."/>
            <person name="Edwards D."/>
            <person name="Erskine W."/>
        </authorList>
    </citation>
    <scope>NUCLEOTIDE SEQUENCE [LARGE SCALE GENOMIC DNA]</scope>
    <source>
        <strain evidence="4">cv. Daliak</strain>
    </source>
</reference>
<evidence type="ECO:0000256" key="2">
    <source>
        <dbReference type="PROSITE-ProRule" id="PRU00023"/>
    </source>
</evidence>
<dbReference type="PANTHER" id="PTHR24121:SF21">
    <property type="entry name" value="ANKYRIN REPEAT FAMILY PROTEIN"/>
    <property type="match status" value="1"/>
</dbReference>
<dbReference type="Pfam" id="PF12796">
    <property type="entry name" value="Ank_2"/>
    <property type="match status" value="1"/>
</dbReference>
<dbReference type="InterPro" id="IPR036770">
    <property type="entry name" value="Ankyrin_rpt-contain_sf"/>
</dbReference>
<accession>A0A2Z6MQA5</accession>
<dbReference type="PROSITE" id="PS50297">
    <property type="entry name" value="ANK_REP_REGION"/>
    <property type="match status" value="1"/>
</dbReference>
<name>A0A2Z6MQA5_TRISU</name>
<dbReference type="EMBL" id="DF973321">
    <property type="protein sequence ID" value="GAU25785.1"/>
    <property type="molecule type" value="Genomic_DNA"/>
</dbReference>
<dbReference type="Proteomes" id="UP000242715">
    <property type="component" value="Unassembled WGS sequence"/>
</dbReference>
<evidence type="ECO:0000256" key="1">
    <source>
        <dbReference type="ARBA" id="ARBA00004413"/>
    </source>
</evidence>
<evidence type="ECO:0000313" key="4">
    <source>
        <dbReference type="Proteomes" id="UP000242715"/>
    </source>
</evidence>
<feature type="repeat" description="ANK" evidence="2">
    <location>
        <begin position="62"/>
        <end position="83"/>
    </location>
</feature>
<dbReference type="OrthoDB" id="1422158at2759"/>
<evidence type="ECO:0000313" key="3">
    <source>
        <dbReference type="EMBL" id="GAU25785.1"/>
    </source>
</evidence>
<sequence length="198" mass="22080">MKNNLTLEFTMAVVLDDSFGQQQKDLFRKVAKADYIGNEINPNTDVDLFKKNTDVDITTSASGRTLLHVAVIAGNVDNVKILMAKWKERLLLMQDKHGDTALSLVAHYTGNTDMAKCMVETKHGSGEKLLEIQNKENIIPILMAAANGHKELTTYLYSKTDLNKFFEGDDPKNRILLLSLCITAEIFGKQIYGTNLSV</sequence>
<proteinExistence type="predicted"/>
<keyword evidence="4" id="KW-1185">Reference proteome</keyword>
<dbReference type="SMART" id="SM00248">
    <property type="entry name" value="ANK"/>
    <property type="match status" value="3"/>
</dbReference>
<gene>
    <name evidence="3" type="ORF">TSUD_222430</name>
</gene>
<protein>
    <submittedName>
        <fullName evidence="3">Uncharacterized protein</fullName>
    </submittedName>
</protein>
<comment type="subcellular location">
    <subcellularLocation>
        <location evidence="1">Cell membrane</location>
        <topology evidence="1">Peripheral membrane protein</topology>
        <orientation evidence="1">Cytoplasmic side</orientation>
    </subcellularLocation>
</comment>
<dbReference type="SUPFAM" id="SSF48403">
    <property type="entry name" value="Ankyrin repeat"/>
    <property type="match status" value="1"/>
</dbReference>
<dbReference type="InterPro" id="IPR002110">
    <property type="entry name" value="Ankyrin_rpt"/>
</dbReference>
<keyword evidence="2" id="KW-0040">ANK repeat</keyword>
<dbReference type="AlphaFoldDB" id="A0A2Z6MQA5"/>